<accession>A0A146KIJ2</accession>
<dbReference type="InterPro" id="IPR036869">
    <property type="entry name" value="J_dom_sf"/>
</dbReference>
<dbReference type="SMART" id="SM00271">
    <property type="entry name" value="DnaJ"/>
    <property type="match status" value="1"/>
</dbReference>
<dbReference type="Pfam" id="PF00226">
    <property type="entry name" value="DnaJ"/>
    <property type="match status" value="1"/>
</dbReference>
<feature type="non-terminal residue" evidence="2">
    <location>
        <position position="1"/>
    </location>
</feature>
<protein>
    <submittedName>
        <fullName evidence="2">DnaJ domain-containing protein</fullName>
    </submittedName>
</protein>
<dbReference type="AlphaFoldDB" id="A0A146KIJ2"/>
<dbReference type="Gene3D" id="1.10.287.110">
    <property type="entry name" value="DnaJ domain"/>
    <property type="match status" value="1"/>
</dbReference>
<dbReference type="PANTHER" id="PTHR24074">
    <property type="entry name" value="CO-CHAPERONE PROTEIN DJLA"/>
    <property type="match status" value="1"/>
</dbReference>
<dbReference type="CDD" id="cd06257">
    <property type="entry name" value="DnaJ"/>
    <property type="match status" value="1"/>
</dbReference>
<organism evidence="2">
    <name type="scientific">Trepomonas sp. PC1</name>
    <dbReference type="NCBI Taxonomy" id="1076344"/>
    <lineage>
        <taxon>Eukaryota</taxon>
        <taxon>Metamonada</taxon>
        <taxon>Diplomonadida</taxon>
        <taxon>Hexamitidae</taxon>
        <taxon>Hexamitinae</taxon>
        <taxon>Trepomonas</taxon>
    </lineage>
</organism>
<reference evidence="2" key="1">
    <citation type="submission" date="2015-07" db="EMBL/GenBank/DDBJ databases">
        <title>Adaptation to a free-living lifestyle via gene acquisitions in the diplomonad Trepomonas sp. PC1.</title>
        <authorList>
            <person name="Xu F."/>
            <person name="Jerlstrom-Hultqvist J."/>
            <person name="Kolisko M."/>
            <person name="Simpson A.G.B."/>
            <person name="Roger A.J."/>
            <person name="Svard S.G."/>
            <person name="Andersson J.O."/>
        </authorList>
    </citation>
    <scope>NUCLEOTIDE SEQUENCE</scope>
    <source>
        <strain evidence="2">PC1</strain>
    </source>
</reference>
<sequence>NPYETLGVPLDCQDDSLIKKQYRTLAMQYHPDRVSDEEKEQATEKMVQINEAYSQIKDQQARNIYGQQQKLFETQKEMFEEVKVFTTTKQYDFNKISDKRAIWFRFHNQLYRGNFQARFLKNNEFLRQFYGKIRIFSQNIFIQLTTDFTTETEKEIAPINIKKELIINQLIMPKLQDFPECPEALFKQLRFYFKNYQPDLQLKDLQKARKSDQKTNITEGDLGDQFGMSKQVNKQMMSLIGGFIKEIWKRRKEDIVDAIPDIKIGIEEEHPLCKEKGTVVIEMDCLIQEYKFNDVVYPCFVNLWTGETFGLGESKSLEYMQTLQFMEEAQETLK</sequence>
<evidence type="ECO:0000259" key="1">
    <source>
        <dbReference type="PROSITE" id="PS50076"/>
    </source>
</evidence>
<gene>
    <name evidence="2" type="ORF">TPC1_11631</name>
</gene>
<dbReference type="InterPro" id="IPR050817">
    <property type="entry name" value="DjlA_DnaK_co-chaperone"/>
</dbReference>
<dbReference type="SUPFAM" id="SSF46565">
    <property type="entry name" value="Chaperone J-domain"/>
    <property type="match status" value="1"/>
</dbReference>
<dbReference type="EMBL" id="GDID01001211">
    <property type="protein sequence ID" value="JAP95395.1"/>
    <property type="molecule type" value="Transcribed_RNA"/>
</dbReference>
<evidence type="ECO:0000313" key="2">
    <source>
        <dbReference type="EMBL" id="JAP95395.1"/>
    </source>
</evidence>
<proteinExistence type="predicted"/>
<feature type="domain" description="J" evidence="1">
    <location>
        <begin position="1"/>
        <end position="69"/>
    </location>
</feature>
<dbReference type="PRINTS" id="PR00625">
    <property type="entry name" value="JDOMAIN"/>
</dbReference>
<dbReference type="PROSITE" id="PS50076">
    <property type="entry name" value="DNAJ_2"/>
    <property type="match status" value="1"/>
</dbReference>
<name>A0A146KIJ2_9EUKA</name>
<dbReference type="InterPro" id="IPR001623">
    <property type="entry name" value="DnaJ_domain"/>
</dbReference>